<comment type="caution">
    <text evidence="2">The sequence shown here is derived from an EMBL/GenBank/DDBJ whole genome shotgun (WGS) entry which is preliminary data.</text>
</comment>
<protein>
    <recommendedName>
        <fullName evidence="4">Polyketide cyclase / dehydrase and lipid transport</fullName>
    </recommendedName>
</protein>
<accession>V4HB88</accession>
<name>V4HB88_PSEL2</name>
<evidence type="ECO:0000313" key="2">
    <source>
        <dbReference type="EMBL" id="ESP94751.1"/>
    </source>
</evidence>
<dbReference type="PATRIC" id="fig|1353533.3.peg.1186"/>
<organism evidence="2 3">
    <name type="scientific">Pseudoalteromonas luteoviolacea (strain 2ta16)</name>
    <dbReference type="NCBI Taxonomy" id="1353533"/>
    <lineage>
        <taxon>Bacteria</taxon>
        <taxon>Pseudomonadati</taxon>
        <taxon>Pseudomonadota</taxon>
        <taxon>Gammaproteobacteria</taxon>
        <taxon>Alteromonadales</taxon>
        <taxon>Pseudoalteromonadaceae</taxon>
        <taxon>Pseudoalteromonas</taxon>
    </lineage>
</organism>
<dbReference type="EMBL" id="AUSV01000013">
    <property type="protein sequence ID" value="ESP94751.1"/>
    <property type="molecule type" value="Genomic_DNA"/>
</dbReference>
<evidence type="ECO:0008006" key="4">
    <source>
        <dbReference type="Google" id="ProtNLM"/>
    </source>
</evidence>
<reference evidence="2 3" key="1">
    <citation type="submission" date="2013-07" db="EMBL/GenBank/DDBJ databases">
        <title>Draft genome sequence of Pseudoalteromonas luteoviolacea 2ta16.</title>
        <authorList>
            <person name="Allen E.E."/>
            <person name="Azam F."/>
            <person name="Podell S."/>
        </authorList>
    </citation>
    <scope>NUCLEOTIDE SEQUENCE [LARGE SCALE GENOMIC DNA]</scope>
    <source>
        <strain evidence="2 3">2ta16</strain>
    </source>
</reference>
<evidence type="ECO:0000313" key="3">
    <source>
        <dbReference type="Proteomes" id="UP000017820"/>
    </source>
</evidence>
<keyword evidence="1" id="KW-0732">Signal</keyword>
<feature type="signal peptide" evidence="1">
    <location>
        <begin position="1"/>
        <end position="23"/>
    </location>
</feature>
<sequence length="192" mass="21430">MKKHLFSTAMCLTSLLLVNSALAKDYSEKHNADQEFEFVKKDAVTIDRSSSFRLNMPPSKALPLFTAPGEILWAPGWKPNILSGDGFEKGTVWLTKHANNTTYWHVSEYDTSSNVALYTMVTPGVSMGTVGVVVSNSGDNGSLVSVTYNLTGLSEAGNKKLLKLYSKKHYPKMIAQWKDWIEANIDKIHRHY</sequence>
<dbReference type="GeneID" id="29921532"/>
<proteinExistence type="predicted"/>
<dbReference type="AlphaFoldDB" id="V4HB88"/>
<feature type="chain" id="PRO_5004718886" description="Polyketide cyclase / dehydrase and lipid transport" evidence="1">
    <location>
        <begin position="24"/>
        <end position="192"/>
    </location>
</feature>
<dbReference type="RefSeq" id="WP_023398139.1">
    <property type="nucleotide sequence ID" value="NZ_AUSV01000013.1"/>
</dbReference>
<evidence type="ECO:0000256" key="1">
    <source>
        <dbReference type="SAM" id="SignalP"/>
    </source>
</evidence>
<dbReference type="Proteomes" id="UP000017820">
    <property type="component" value="Unassembled WGS sequence"/>
</dbReference>
<gene>
    <name evidence="2" type="ORF">PL2TA16_00751</name>
</gene>